<proteinExistence type="inferred from homology"/>
<accession>A0A660L6P2</accession>
<dbReference type="GO" id="GO:0004190">
    <property type="term" value="F:aspartic-type endopeptidase activity"/>
    <property type="evidence" value="ECO:0007669"/>
    <property type="project" value="UniProtKB-UniRule"/>
</dbReference>
<dbReference type="PANTHER" id="PTHR33695:SF1">
    <property type="entry name" value="LIPOPROTEIN SIGNAL PEPTIDASE"/>
    <property type="match status" value="1"/>
</dbReference>
<keyword evidence="7 9" id="KW-1133">Transmembrane helix</keyword>
<keyword evidence="2 9" id="KW-1003">Cell membrane</keyword>
<dbReference type="InterPro" id="IPR001872">
    <property type="entry name" value="Peptidase_A8"/>
</dbReference>
<comment type="subcellular location">
    <subcellularLocation>
        <location evidence="9">Cell membrane</location>
        <topology evidence="9">Multi-pass membrane protein</topology>
    </subcellularLocation>
</comment>
<keyword evidence="6 9" id="KW-0378">Hydrolase</keyword>
<keyword evidence="12" id="KW-1185">Reference proteome</keyword>
<evidence type="ECO:0000256" key="8">
    <source>
        <dbReference type="ARBA" id="ARBA00023136"/>
    </source>
</evidence>
<name>A0A660L6P2_9BACL</name>
<feature type="active site" evidence="9">
    <location>
        <position position="131"/>
    </location>
</feature>
<dbReference type="GO" id="GO:0005886">
    <property type="term" value="C:plasma membrane"/>
    <property type="evidence" value="ECO:0007669"/>
    <property type="project" value="UniProtKB-SubCell"/>
</dbReference>
<dbReference type="OrthoDB" id="9810259at2"/>
<keyword evidence="4 9" id="KW-0812">Transmembrane</keyword>
<evidence type="ECO:0000256" key="1">
    <source>
        <dbReference type="ARBA" id="ARBA00006139"/>
    </source>
</evidence>
<feature type="transmembrane region" description="Helical" evidence="9">
    <location>
        <begin position="16"/>
        <end position="33"/>
    </location>
</feature>
<comment type="caution">
    <text evidence="11">The sequence shown here is derived from an EMBL/GenBank/DDBJ whole genome shotgun (WGS) entry which is preliminary data.</text>
</comment>
<evidence type="ECO:0000256" key="3">
    <source>
        <dbReference type="ARBA" id="ARBA00022670"/>
    </source>
</evidence>
<evidence type="ECO:0000256" key="2">
    <source>
        <dbReference type="ARBA" id="ARBA00022475"/>
    </source>
</evidence>
<comment type="pathway">
    <text evidence="9">Protein modification; lipoprotein biosynthesis (signal peptide cleavage).</text>
</comment>
<evidence type="ECO:0000256" key="7">
    <source>
        <dbReference type="ARBA" id="ARBA00022989"/>
    </source>
</evidence>
<keyword evidence="5 9" id="KW-0064">Aspartyl protease</keyword>
<dbReference type="EMBL" id="RBIJ01000001">
    <property type="protein sequence ID" value="RKQ88502.1"/>
    <property type="molecule type" value="Genomic_DNA"/>
</dbReference>
<evidence type="ECO:0000256" key="6">
    <source>
        <dbReference type="ARBA" id="ARBA00022801"/>
    </source>
</evidence>
<evidence type="ECO:0000313" key="12">
    <source>
        <dbReference type="Proteomes" id="UP000267019"/>
    </source>
</evidence>
<evidence type="ECO:0000256" key="4">
    <source>
        <dbReference type="ARBA" id="ARBA00022692"/>
    </source>
</evidence>
<evidence type="ECO:0000256" key="9">
    <source>
        <dbReference type="HAMAP-Rule" id="MF_00161"/>
    </source>
</evidence>
<dbReference type="GO" id="GO:0006508">
    <property type="term" value="P:proteolysis"/>
    <property type="evidence" value="ECO:0007669"/>
    <property type="project" value="UniProtKB-KW"/>
</dbReference>
<reference evidence="11 12" key="1">
    <citation type="submission" date="2018-10" db="EMBL/GenBank/DDBJ databases">
        <title>Genomic Encyclopedia of Type Strains, Phase IV (KMG-IV): sequencing the most valuable type-strain genomes for metagenomic binning, comparative biology and taxonomic classification.</title>
        <authorList>
            <person name="Goeker M."/>
        </authorList>
    </citation>
    <scope>NUCLEOTIDE SEQUENCE [LARGE SCALE GENOMIC DNA]</scope>
    <source>
        <strain evidence="11 12">DSM 22653</strain>
    </source>
</reference>
<dbReference type="HAMAP" id="MF_00161">
    <property type="entry name" value="LspA"/>
    <property type="match status" value="1"/>
</dbReference>
<evidence type="ECO:0000256" key="10">
    <source>
        <dbReference type="RuleBase" id="RU004181"/>
    </source>
</evidence>
<dbReference type="EC" id="3.4.23.36" evidence="9"/>
<dbReference type="AlphaFoldDB" id="A0A660L6P2"/>
<feature type="active site" evidence="9">
    <location>
        <position position="147"/>
    </location>
</feature>
<gene>
    <name evidence="9" type="primary">lspA</name>
    <name evidence="11" type="ORF">C7438_0135</name>
</gene>
<comment type="function">
    <text evidence="9">This protein specifically catalyzes the removal of signal peptides from prolipoproteins.</text>
</comment>
<evidence type="ECO:0000256" key="5">
    <source>
        <dbReference type="ARBA" id="ARBA00022750"/>
    </source>
</evidence>
<dbReference type="Proteomes" id="UP000267019">
    <property type="component" value="Unassembled WGS sequence"/>
</dbReference>
<dbReference type="PANTHER" id="PTHR33695">
    <property type="entry name" value="LIPOPROTEIN SIGNAL PEPTIDASE"/>
    <property type="match status" value="1"/>
</dbReference>
<dbReference type="PRINTS" id="PR00781">
    <property type="entry name" value="LIPOSIGPTASE"/>
</dbReference>
<feature type="transmembrane region" description="Helical" evidence="9">
    <location>
        <begin position="79"/>
        <end position="96"/>
    </location>
</feature>
<keyword evidence="3 9" id="KW-0645">Protease</keyword>
<feature type="transmembrane region" description="Helical" evidence="9">
    <location>
        <begin position="141"/>
        <end position="163"/>
    </location>
</feature>
<dbReference type="RefSeq" id="WP_121443436.1">
    <property type="nucleotide sequence ID" value="NZ_RBIJ01000001.1"/>
</dbReference>
<evidence type="ECO:0000313" key="11">
    <source>
        <dbReference type="EMBL" id="RKQ88502.1"/>
    </source>
</evidence>
<protein>
    <recommendedName>
        <fullName evidence="9">Lipoprotein signal peptidase</fullName>
        <ecNumber evidence="9">3.4.23.36</ecNumber>
    </recommendedName>
    <alternativeName>
        <fullName evidence="9">Prolipoprotein signal peptidase</fullName>
    </alternativeName>
    <alternativeName>
        <fullName evidence="9">Signal peptidase II</fullName>
        <shortName evidence="9">SPase II</shortName>
    </alternativeName>
</protein>
<keyword evidence="8 9" id="KW-0472">Membrane</keyword>
<dbReference type="UniPathway" id="UPA00665"/>
<comment type="similarity">
    <text evidence="1 9 10">Belongs to the peptidase A8 family.</text>
</comment>
<comment type="catalytic activity">
    <reaction evidence="9">
        <text>Release of signal peptides from bacterial membrane prolipoproteins. Hydrolyzes -Xaa-Yaa-Zaa-|-(S,diacylglyceryl)Cys-, in which Xaa is hydrophobic (preferably Leu), and Yaa (Ala or Ser) and Zaa (Gly or Ala) have small, neutral side chains.</text>
        <dbReference type="EC" id="3.4.23.36"/>
    </reaction>
</comment>
<dbReference type="Pfam" id="PF01252">
    <property type="entry name" value="Peptidase_A8"/>
    <property type="match status" value="1"/>
</dbReference>
<feature type="transmembrane region" description="Helical" evidence="9">
    <location>
        <begin position="103"/>
        <end position="121"/>
    </location>
</feature>
<sequence>MGLRKRLSLSPNERTVFFRATGGYLVAALVFLLDRAAKVWVLHSLLVGESFPVFDGILHITSVRNTGASFGMLRGATEFLALLSAVAVVMLVYLVYRLSAWGRGYSLALGLVLGGAAGNLWDRIAYGAVVDFIDVRAIHYPVFNVADAALTVGGILLGALFLFGKKGRALWKGEW</sequence>
<organism evidence="11 12">
    <name type="scientific">Brockia lithotrophica</name>
    <dbReference type="NCBI Taxonomy" id="933949"/>
    <lineage>
        <taxon>Bacteria</taxon>
        <taxon>Bacillati</taxon>
        <taxon>Bacillota</taxon>
        <taxon>Bacilli</taxon>
        <taxon>Bacillales</taxon>
        <taxon>Bacillales Family X. Incertae Sedis</taxon>
        <taxon>Brockia</taxon>
    </lineage>
</organism>
<dbReference type="NCBIfam" id="TIGR00077">
    <property type="entry name" value="lspA"/>
    <property type="match status" value="1"/>
</dbReference>